<evidence type="ECO:0000313" key="2">
    <source>
        <dbReference type="Proteomes" id="UP000824120"/>
    </source>
</evidence>
<dbReference type="Proteomes" id="UP000824120">
    <property type="component" value="Chromosome 12"/>
</dbReference>
<dbReference type="PANTHER" id="PTHR48434:SF1">
    <property type="entry name" value="(RAPE) HYPOTHETICAL PROTEIN"/>
    <property type="match status" value="1"/>
</dbReference>
<evidence type="ECO:0000313" key="1">
    <source>
        <dbReference type="EMBL" id="KAG5571212.1"/>
    </source>
</evidence>
<dbReference type="OrthoDB" id="1743486at2759"/>
<reference evidence="1 2" key="1">
    <citation type="submission" date="2020-09" db="EMBL/GenBank/DDBJ databases">
        <title>De no assembly of potato wild relative species, Solanum commersonii.</title>
        <authorList>
            <person name="Cho K."/>
        </authorList>
    </citation>
    <scope>NUCLEOTIDE SEQUENCE [LARGE SCALE GENOMIC DNA]</scope>
    <source>
        <strain evidence="1">LZ3.2</strain>
        <tissue evidence="1">Leaf</tissue>
    </source>
</reference>
<dbReference type="EMBL" id="JACXVP010000012">
    <property type="protein sequence ID" value="KAG5571212.1"/>
    <property type="molecule type" value="Genomic_DNA"/>
</dbReference>
<organism evidence="1 2">
    <name type="scientific">Solanum commersonii</name>
    <name type="common">Commerson's wild potato</name>
    <name type="synonym">Commerson's nightshade</name>
    <dbReference type="NCBI Taxonomy" id="4109"/>
    <lineage>
        <taxon>Eukaryota</taxon>
        <taxon>Viridiplantae</taxon>
        <taxon>Streptophyta</taxon>
        <taxon>Embryophyta</taxon>
        <taxon>Tracheophyta</taxon>
        <taxon>Spermatophyta</taxon>
        <taxon>Magnoliopsida</taxon>
        <taxon>eudicotyledons</taxon>
        <taxon>Gunneridae</taxon>
        <taxon>Pentapetalae</taxon>
        <taxon>asterids</taxon>
        <taxon>lamiids</taxon>
        <taxon>Solanales</taxon>
        <taxon>Solanaceae</taxon>
        <taxon>Solanoideae</taxon>
        <taxon>Solaneae</taxon>
        <taxon>Solanum</taxon>
    </lineage>
</organism>
<dbReference type="PANTHER" id="PTHR48434">
    <property type="entry name" value="(RAPE) HYPOTHETICAL PROTEIN"/>
    <property type="match status" value="1"/>
</dbReference>
<gene>
    <name evidence="1" type="ORF">H5410_060978</name>
</gene>
<accession>A0A9J5W7L5</accession>
<dbReference type="AlphaFoldDB" id="A0A9J5W7L5"/>
<keyword evidence="2" id="KW-1185">Reference proteome</keyword>
<proteinExistence type="predicted"/>
<comment type="caution">
    <text evidence="1">The sequence shown here is derived from an EMBL/GenBank/DDBJ whole genome shotgun (WGS) entry which is preliminary data.</text>
</comment>
<sequence>MDYTIRFRKCRTPALLWHRLYSPHDKVYNFSKIIIKQIISVEDWGMSTMKERQISLNNTRMNFMYWDHIQAFDKVLYYNNDKHKHTWFIKEWTKVSPDLNKLYHTNNICWLEKIDKIYFFIEFSIPWIHKWTPEVGVIEENIPCFYKTYYNNFWDKLMKQDPKTKQLIGQELLDIISDRVNEYHKIPKKEIINDNTVRHIARRISFQEGDKEIMINDYLEKVKRNFLQTITQVDKSDTSMRSETSNDDIAGESQQAEWIIFFPPLKYRMRKISYNRCKPWKRNMAQKGHKYRDEIEIRLSPRNRRCIVRPTYQTQFRAKNHGSSNEVTKTKPIKVVLNPTVPQSQNQVEKPY</sequence>
<protein>
    <submittedName>
        <fullName evidence="1">Uncharacterized protein</fullName>
    </submittedName>
</protein>
<name>A0A9J5W7L5_SOLCO</name>